<comment type="caution">
    <text evidence="3">The sequence shown here is derived from an EMBL/GenBank/DDBJ whole genome shotgun (WGS) entry which is preliminary data.</text>
</comment>
<feature type="region of interest" description="Disordered" evidence="1">
    <location>
        <begin position="1"/>
        <end position="22"/>
    </location>
</feature>
<dbReference type="Gene3D" id="3.30.420.10">
    <property type="entry name" value="Ribonuclease H-like superfamily/Ribonuclease H"/>
    <property type="match status" value="1"/>
</dbReference>
<evidence type="ECO:0000259" key="2">
    <source>
        <dbReference type="SMART" id="SM00479"/>
    </source>
</evidence>
<sequence>MSPTTRPVNAGETSVPAGSRPTADYADLARQLEATGDFKVLRRFEPAPCYAPLEGVDPQQLRVAMVVDTETTGLSKDDDRIIDLGYVLAEFHPRTGLVHRVLERYSGFEDPGRPIPANITELTGIRDADVAGQVFDAVRVEAAIARAHLVIAHNAPFDRGFLEARFPSFMNKWWACSQREAPWQAMMTGSTKLEWLAYRLGSVFYGAHRALVDAEVLLYLLTRSGPEARTILSHILERSGRRTYCVWAEHAPFEMKDRLKMDKGYSWSDGTSPQKPIKAWYKAGVEDLAGELAMLGRDIYPRAAQVTVDTVTGRERYTDRYLSREKMPVGPAA</sequence>
<keyword evidence="3" id="KW-0269">Exonuclease</keyword>
<protein>
    <submittedName>
        <fullName evidence="3">3'-5' exonuclease</fullName>
    </submittedName>
</protein>
<keyword evidence="3" id="KW-0540">Nuclease</keyword>
<evidence type="ECO:0000256" key="1">
    <source>
        <dbReference type="SAM" id="MobiDB-lite"/>
    </source>
</evidence>
<organism evidence="3 4">
    <name type="scientific">Thauera sinica</name>
    <dbReference type="NCBI Taxonomy" id="2665146"/>
    <lineage>
        <taxon>Bacteria</taxon>
        <taxon>Pseudomonadati</taxon>
        <taxon>Pseudomonadota</taxon>
        <taxon>Betaproteobacteria</taxon>
        <taxon>Rhodocyclales</taxon>
        <taxon>Zoogloeaceae</taxon>
        <taxon>Thauera</taxon>
    </lineage>
</organism>
<dbReference type="GO" id="GO:0004527">
    <property type="term" value="F:exonuclease activity"/>
    <property type="evidence" value="ECO:0007669"/>
    <property type="project" value="UniProtKB-KW"/>
</dbReference>
<gene>
    <name evidence="3" type="ORF">ACFPTN_16505</name>
</gene>
<dbReference type="SUPFAM" id="SSF53098">
    <property type="entry name" value="Ribonuclease H-like"/>
    <property type="match status" value="1"/>
</dbReference>
<reference evidence="4" key="1">
    <citation type="journal article" date="2019" name="Int. J. Syst. Evol. Microbiol.">
        <title>The Global Catalogue of Microorganisms (GCM) 10K type strain sequencing project: providing services to taxonomists for standard genome sequencing and annotation.</title>
        <authorList>
            <consortium name="The Broad Institute Genomics Platform"/>
            <consortium name="The Broad Institute Genome Sequencing Center for Infectious Disease"/>
            <person name="Wu L."/>
            <person name="Ma J."/>
        </authorList>
    </citation>
    <scope>NUCLEOTIDE SEQUENCE [LARGE SCALE GENOMIC DNA]</scope>
    <source>
        <strain evidence="4">SHR3</strain>
    </source>
</reference>
<keyword evidence="3" id="KW-0378">Hydrolase</keyword>
<proteinExistence type="predicted"/>
<dbReference type="NCBIfam" id="NF006615">
    <property type="entry name" value="PRK09182.1"/>
    <property type="match status" value="1"/>
</dbReference>
<dbReference type="InterPro" id="IPR013520">
    <property type="entry name" value="Ribonucl_H"/>
</dbReference>
<dbReference type="PANTHER" id="PTHR30231">
    <property type="entry name" value="DNA POLYMERASE III SUBUNIT EPSILON"/>
    <property type="match status" value="1"/>
</dbReference>
<evidence type="ECO:0000313" key="3">
    <source>
        <dbReference type="EMBL" id="MFC5770982.1"/>
    </source>
</evidence>
<dbReference type="EMBL" id="JBHSOG010000068">
    <property type="protein sequence ID" value="MFC5770982.1"/>
    <property type="molecule type" value="Genomic_DNA"/>
</dbReference>
<dbReference type="InterPro" id="IPR036397">
    <property type="entry name" value="RNaseH_sf"/>
</dbReference>
<dbReference type="Proteomes" id="UP001595974">
    <property type="component" value="Unassembled WGS sequence"/>
</dbReference>
<accession>A0ABW1AUZ1</accession>
<dbReference type="PANTHER" id="PTHR30231:SF37">
    <property type="entry name" value="EXODEOXYRIBONUCLEASE 10"/>
    <property type="match status" value="1"/>
</dbReference>
<dbReference type="CDD" id="cd06127">
    <property type="entry name" value="DEDDh"/>
    <property type="match status" value="1"/>
</dbReference>
<dbReference type="RefSeq" id="WP_096453120.1">
    <property type="nucleotide sequence ID" value="NZ_JBHSOG010000068.1"/>
</dbReference>
<evidence type="ECO:0000313" key="4">
    <source>
        <dbReference type="Proteomes" id="UP001595974"/>
    </source>
</evidence>
<dbReference type="SMART" id="SM00479">
    <property type="entry name" value="EXOIII"/>
    <property type="match status" value="1"/>
</dbReference>
<feature type="domain" description="Exonuclease" evidence="2">
    <location>
        <begin position="63"/>
        <end position="230"/>
    </location>
</feature>
<name>A0ABW1AUZ1_9RHOO</name>
<dbReference type="InterPro" id="IPR012337">
    <property type="entry name" value="RNaseH-like_sf"/>
</dbReference>
<keyword evidence="4" id="KW-1185">Reference proteome</keyword>
<dbReference type="Pfam" id="PF00929">
    <property type="entry name" value="RNase_T"/>
    <property type="match status" value="1"/>
</dbReference>